<dbReference type="EMBL" id="CAMKVN010009073">
    <property type="protein sequence ID" value="CAI2193101.1"/>
    <property type="molecule type" value="Genomic_DNA"/>
</dbReference>
<gene>
    <name evidence="1" type="ORF">FWILDA_LOCUS15907</name>
</gene>
<proteinExistence type="predicted"/>
<comment type="caution">
    <text evidence="1">The sequence shown here is derived from an EMBL/GenBank/DDBJ whole genome shotgun (WGS) entry which is preliminary data.</text>
</comment>
<reference evidence="1" key="1">
    <citation type="submission" date="2022-08" db="EMBL/GenBank/DDBJ databases">
        <authorList>
            <person name="Kallberg Y."/>
            <person name="Tangrot J."/>
            <person name="Rosling A."/>
        </authorList>
    </citation>
    <scope>NUCLEOTIDE SEQUENCE</scope>
    <source>
        <strain evidence="1">Wild A</strain>
    </source>
</reference>
<feature type="non-terminal residue" evidence="1">
    <location>
        <position position="1"/>
    </location>
</feature>
<dbReference type="Proteomes" id="UP001153678">
    <property type="component" value="Unassembled WGS sequence"/>
</dbReference>
<accession>A0A9W4X7Z3</accession>
<organism evidence="1 2">
    <name type="scientific">Funneliformis geosporum</name>
    <dbReference type="NCBI Taxonomy" id="1117311"/>
    <lineage>
        <taxon>Eukaryota</taxon>
        <taxon>Fungi</taxon>
        <taxon>Fungi incertae sedis</taxon>
        <taxon>Mucoromycota</taxon>
        <taxon>Glomeromycotina</taxon>
        <taxon>Glomeromycetes</taxon>
        <taxon>Glomerales</taxon>
        <taxon>Glomeraceae</taxon>
        <taxon>Funneliformis</taxon>
    </lineage>
</organism>
<sequence>MEEIADVFAKEEEEEKAECENIKNALEKRLNLNESFNTTGMLEKVKLNLYNTIELYWNKEEKGTLILALLDPKIKSLEFIDDDEIRNKTEFIKKQI</sequence>
<protein>
    <submittedName>
        <fullName evidence="1">3936_t:CDS:1</fullName>
    </submittedName>
</protein>
<dbReference type="AlphaFoldDB" id="A0A9W4X7Z3"/>
<dbReference type="OrthoDB" id="2443768at2759"/>
<name>A0A9W4X7Z3_9GLOM</name>
<keyword evidence="2" id="KW-1185">Reference proteome</keyword>
<evidence type="ECO:0000313" key="2">
    <source>
        <dbReference type="Proteomes" id="UP001153678"/>
    </source>
</evidence>
<evidence type="ECO:0000313" key="1">
    <source>
        <dbReference type="EMBL" id="CAI2193101.1"/>
    </source>
</evidence>